<dbReference type="Proteomes" id="UP000237319">
    <property type="component" value="Unassembled WGS sequence"/>
</dbReference>
<name>A0A2S5CU89_LYSSH</name>
<protein>
    <submittedName>
        <fullName evidence="1">Uncharacterized protein</fullName>
    </submittedName>
</protein>
<evidence type="ECO:0000313" key="1">
    <source>
        <dbReference type="EMBL" id="POZ54364.1"/>
    </source>
</evidence>
<dbReference type="AlphaFoldDB" id="A0A2S5CU89"/>
<reference evidence="1 2" key="1">
    <citation type="submission" date="2017-11" db="EMBL/GenBank/DDBJ databases">
        <title>Genome sequence of Lysinibacillus sphaericus, a lignin-degrading bacteria isolated from municipal solid waste soil.</title>
        <authorList>
            <person name="Persinoti G.F."/>
            <person name="Paixao D.A."/>
            <person name="Bugg T.D."/>
            <person name="Squina F.M."/>
        </authorList>
    </citation>
    <scope>NUCLEOTIDE SEQUENCE [LARGE SCALE GENOMIC DNA]</scope>
    <source>
        <strain evidence="1 2">A1</strain>
    </source>
</reference>
<dbReference type="EMBL" id="PGLV01000005">
    <property type="protein sequence ID" value="POZ54364.1"/>
    <property type="molecule type" value="Genomic_DNA"/>
</dbReference>
<organism evidence="1 2">
    <name type="scientific">Lysinibacillus sphaericus</name>
    <name type="common">Bacillus sphaericus</name>
    <dbReference type="NCBI Taxonomy" id="1421"/>
    <lineage>
        <taxon>Bacteria</taxon>
        <taxon>Bacillati</taxon>
        <taxon>Bacillota</taxon>
        <taxon>Bacilli</taxon>
        <taxon>Bacillales</taxon>
        <taxon>Bacillaceae</taxon>
        <taxon>Lysinibacillus</taxon>
    </lineage>
</organism>
<evidence type="ECO:0000313" key="2">
    <source>
        <dbReference type="Proteomes" id="UP000237319"/>
    </source>
</evidence>
<accession>A0A2S5CU89</accession>
<sequence>MYPPFFVCKYFDLLKNKMQEMLYEVLMLEVKKYSIT</sequence>
<gene>
    <name evidence="1" type="ORF">LYSIN_04033</name>
</gene>
<comment type="caution">
    <text evidence="1">The sequence shown here is derived from an EMBL/GenBank/DDBJ whole genome shotgun (WGS) entry which is preliminary data.</text>
</comment>
<keyword evidence="2" id="KW-1185">Reference proteome</keyword>
<proteinExistence type="predicted"/>